<protein>
    <submittedName>
        <fullName evidence="1">Uncharacterized protein</fullName>
    </submittedName>
</protein>
<comment type="caution">
    <text evidence="1">The sequence shown here is derived from an EMBL/GenBank/DDBJ whole genome shotgun (WGS) entry which is preliminary data.</text>
</comment>
<dbReference type="Proteomes" id="UP000179636">
    <property type="component" value="Unassembled WGS sequence"/>
</dbReference>
<dbReference type="STRING" id="1908205.BKG60_18035"/>
<gene>
    <name evidence="1" type="ORF">BKG61_29915</name>
</gene>
<proteinExistence type="predicted"/>
<evidence type="ECO:0000313" key="2">
    <source>
        <dbReference type="Proteomes" id="UP000179636"/>
    </source>
</evidence>
<name>A0A1Q9W949_9MYCO</name>
<dbReference type="EMBL" id="MLHV01000059">
    <property type="protein sequence ID" value="OHT80925.1"/>
    <property type="molecule type" value="Genomic_DNA"/>
</dbReference>
<sequence length="149" mass="15712">MNSDNPKGVGSEHPCRTCNQPTTADLCAFCADYSPPAGAIEVAAPENWDGLIFRWFAAAVRTVQPVTDNSLGFGVTSPLVEARIEGIQTPDRRVKRYLSLAVNGIDAGHYSPGALSELVAVLQGAEAEMRADAVQADVPVFSHAGAPMT</sequence>
<reference evidence="1 2" key="1">
    <citation type="submission" date="2016-10" db="EMBL/GenBank/DDBJ databases">
        <title>Evaluation of Human, Animal and Environmental Mycobacterium chelonae Isolates by Core Genome Phylogenomic Analysis, Targeted Gene Comparison, and Anti-microbial Susceptibility Patterns: A Tale of Mistaken Identities.</title>
        <authorList>
            <person name="Fogelson S.B."/>
            <person name="Camus A.C."/>
            <person name="Lorenz W."/>
            <person name="Vasireddy R."/>
            <person name="Vasireddy S."/>
            <person name="Smith T."/>
            <person name="Brown-Elliott B.A."/>
            <person name="Wallace R.J.Jr."/>
            <person name="Hasan N.A."/>
            <person name="Reischl U."/>
            <person name="Sanchez S."/>
        </authorList>
    </citation>
    <scope>NUCLEOTIDE SEQUENCE [LARGE SCALE GENOMIC DNA]</scope>
    <source>
        <strain evidence="1 2">24999</strain>
    </source>
</reference>
<organism evidence="1 2">
    <name type="scientific">Mycobacterium syngnathidarum</name>
    <dbReference type="NCBI Taxonomy" id="1908205"/>
    <lineage>
        <taxon>Bacteria</taxon>
        <taxon>Bacillati</taxon>
        <taxon>Actinomycetota</taxon>
        <taxon>Actinomycetes</taxon>
        <taxon>Mycobacteriales</taxon>
        <taxon>Mycobacteriaceae</taxon>
        <taxon>Mycobacterium</taxon>
    </lineage>
</organism>
<keyword evidence="2" id="KW-1185">Reference proteome</keyword>
<dbReference type="AlphaFoldDB" id="A0A1Q9W949"/>
<accession>A0A1S1JCV8</accession>
<accession>A0A1Q9W949</accession>
<evidence type="ECO:0000313" key="1">
    <source>
        <dbReference type="EMBL" id="OHT80925.1"/>
    </source>
</evidence>